<dbReference type="OrthoDB" id="2306559at2759"/>
<reference evidence="2 3" key="1">
    <citation type="submission" date="2015-08" db="EMBL/GenBank/DDBJ databases">
        <title>Genome sequencing of Penicillium nordicum.</title>
        <authorList>
            <person name="Nguyen H.D."/>
            <person name="Seifert K.A."/>
        </authorList>
    </citation>
    <scope>NUCLEOTIDE SEQUENCE [LARGE SCALE GENOMIC DNA]</scope>
    <source>
        <strain evidence="2 3">DAOMC 185683</strain>
    </source>
</reference>
<accession>A0A0M8NS30</accession>
<organism evidence="2 3">
    <name type="scientific">Penicillium nordicum</name>
    <dbReference type="NCBI Taxonomy" id="229535"/>
    <lineage>
        <taxon>Eukaryota</taxon>
        <taxon>Fungi</taxon>
        <taxon>Dikarya</taxon>
        <taxon>Ascomycota</taxon>
        <taxon>Pezizomycotina</taxon>
        <taxon>Eurotiomycetes</taxon>
        <taxon>Eurotiomycetidae</taxon>
        <taxon>Eurotiales</taxon>
        <taxon>Aspergillaceae</taxon>
        <taxon>Penicillium</taxon>
    </lineage>
</organism>
<name>A0A0M8NS30_9EURO</name>
<dbReference type="Proteomes" id="UP000037696">
    <property type="component" value="Unassembled WGS sequence"/>
</dbReference>
<keyword evidence="3" id="KW-1185">Reference proteome</keyword>
<dbReference type="AlphaFoldDB" id="A0A0M8NS30"/>
<dbReference type="EMBL" id="LHQQ01000701">
    <property type="protein sequence ID" value="KOS36147.1"/>
    <property type="molecule type" value="Genomic_DNA"/>
</dbReference>
<evidence type="ECO:0000313" key="2">
    <source>
        <dbReference type="EMBL" id="KOS36147.1"/>
    </source>
</evidence>
<evidence type="ECO:0000313" key="3">
    <source>
        <dbReference type="Proteomes" id="UP000037696"/>
    </source>
</evidence>
<sequence length="115" mass="12335">MSFHNVKLESSSTGSSFPADSARPVPLAVVSLDNSQIPLVRTSSKLVVNRPPDGRSLPRASPTRCCGAPAGCPASALLLQEVPPKAQRARPLEPILIPKLRIHFADFPYLHCSIN</sequence>
<protein>
    <submittedName>
        <fullName evidence="2">Uncharacterized protein</fullName>
    </submittedName>
</protein>
<feature type="compositionally biased region" description="Polar residues" evidence="1">
    <location>
        <begin position="8"/>
        <end position="18"/>
    </location>
</feature>
<evidence type="ECO:0000256" key="1">
    <source>
        <dbReference type="SAM" id="MobiDB-lite"/>
    </source>
</evidence>
<feature type="region of interest" description="Disordered" evidence="1">
    <location>
        <begin position="1"/>
        <end position="21"/>
    </location>
</feature>
<dbReference type="STRING" id="229535.A0A0M8NS30"/>
<comment type="caution">
    <text evidence="2">The sequence shown here is derived from an EMBL/GenBank/DDBJ whole genome shotgun (WGS) entry which is preliminary data.</text>
</comment>
<proteinExistence type="predicted"/>
<gene>
    <name evidence="2" type="ORF">ACN38_g13144</name>
</gene>